<accession>A0A2H6KFP2</accession>
<sequence>MIFDTLKEAPRNLKEGIDWLIALKEGDAVENVVALGAALHRLLSRYPVGFTVLPALENVKRISQKFLEQPELKDQPFVSKLLGRFKAPLNKKPGVLAKYFGNIMESDYQNVIQTRRAKPEVVAANVAQVLYGTEKFLEDIKDPKWYNPTYSGRATWDASCAKDPEACAVILVGIAPMLYTGLRSLKDATEIANKKKPKSKEEKHLGEILKAVGYKEPECQGDVSSVNLLKALSAVDEQVLAVLYDLAGYWAFY</sequence>
<organism evidence="1 2">
    <name type="scientific">Babesia ovata</name>
    <dbReference type="NCBI Taxonomy" id="189622"/>
    <lineage>
        <taxon>Eukaryota</taxon>
        <taxon>Sar</taxon>
        <taxon>Alveolata</taxon>
        <taxon>Apicomplexa</taxon>
        <taxon>Aconoidasida</taxon>
        <taxon>Piroplasmida</taxon>
        <taxon>Babesiidae</taxon>
        <taxon>Babesia</taxon>
    </lineage>
</organism>
<dbReference type="OrthoDB" id="10301764at2759"/>
<dbReference type="GeneID" id="39875581"/>
<protein>
    <submittedName>
        <fullName evidence="1">Uncharacterized protein</fullName>
    </submittedName>
</protein>
<dbReference type="RefSeq" id="XP_028868054.1">
    <property type="nucleotide sequence ID" value="XM_029012221.1"/>
</dbReference>
<name>A0A2H6KFP2_9APIC</name>
<dbReference type="Proteomes" id="UP000236319">
    <property type="component" value="Unassembled WGS sequence"/>
</dbReference>
<comment type="caution">
    <text evidence="1">The sequence shown here is derived from an EMBL/GenBank/DDBJ whole genome shotgun (WGS) entry which is preliminary data.</text>
</comment>
<gene>
    <name evidence="1" type="ORF">BOVATA_033040</name>
</gene>
<dbReference type="VEuPathDB" id="PiroplasmaDB:BOVATA_033040"/>
<proteinExistence type="predicted"/>
<keyword evidence="2" id="KW-1185">Reference proteome</keyword>
<dbReference type="AlphaFoldDB" id="A0A2H6KFP2"/>
<dbReference type="EMBL" id="BDSA01000003">
    <property type="protein sequence ID" value="GBE61811.1"/>
    <property type="molecule type" value="Genomic_DNA"/>
</dbReference>
<evidence type="ECO:0000313" key="2">
    <source>
        <dbReference type="Proteomes" id="UP000236319"/>
    </source>
</evidence>
<evidence type="ECO:0000313" key="1">
    <source>
        <dbReference type="EMBL" id="GBE61811.1"/>
    </source>
</evidence>
<reference evidence="1 2" key="1">
    <citation type="journal article" date="2017" name="BMC Genomics">
        <title>Whole-genome assembly of Babesia ovata and comparative genomics between closely related pathogens.</title>
        <authorList>
            <person name="Yamagishi J."/>
            <person name="Asada M."/>
            <person name="Hakimi H."/>
            <person name="Tanaka T.Q."/>
            <person name="Sugimoto C."/>
            <person name="Kawazu S."/>
        </authorList>
    </citation>
    <scope>NUCLEOTIDE SEQUENCE [LARGE SCALE GENOMIC DNA]</scope>
    <source>
        <strain evidence="1 2">Miyake</strain>
    </source>
</reference>